<protein>
    <submittedName>
        <fullName evidence="1">Uncharacterized protein</fullName>
    </submittedName>
</protein>
<reference evidence="1" key="1">
    <citation type="submission" date="2020-10" db="EMBL/GenBank/DDBJ databases">
        <authorList>
            <person name="Gilroy R."/>
        </authorList>
    </citation>
    <scope>NUCLEOTIDE SEQUENCE</scope>
    <source>
        <strain evidence="1">B3-1481</strain>
    </source>
</reference>
<name>A0A9D9IY41_9BACT</name>
<accession>A0A9D9IY41</accession>
<sequence length="107" mass="12335">MEESILYLWCLTDTRDLSLNNKTRFPARSTPFRELSSGMELAGLFENEYLHEALSSLKLEEVGEDYVTISFRGERFTLHKGERHTTASYRSANTYLTEYIGVEAELS</sequence>
<reference evidence="1" key="2">
    <citation type="journal article" date="2021" name="PeerJ">
        <title>Extensive microbial diversity within the chicken gut microbiome revealed by metagenomics and culture.</title>
        <authorList>
            <person name="Gilroy R."/>
            <person name="Ravi A."/>
            <person name="Getino M."/>
            <person name="Pursley I."/>
            <person name="Horton D.L."/>
            <person name="Alikhan N.F."/>
            <person name="Baker D."/>
            <person name="Gharbi K."/>
            <person name="Hall N."/>
            <person name="Watson M."/>
            <person name="Adriaenssens E.M."/>
            <person name="Foster-Nyarko E."/>
            <person name="Jarju S."/>
            <person name="Secka A."/>
            <person name="Antonio M."/>
            <person name="Oren A."/>
            <person name="Chaudhuri R.R."/>
            <person name="La Ragione R."/>
            <person name="Hildebrand F."/>
            <person name="Pallen M.J."/>
        </authorList>
    </citation>
    <scope>NUCLEOTIDE SEQUENCE</scope>
    <source>
        <strain evidence="1">B3-1481</strain>
    </source>
</reference>
<evidence type="ECO:0000313" key="1">
    <source>
        <dbReference type="EMBL" id="MBO8480145.1"/>
    </source>
</evidence>
<dbReference type="EMBL" id="JADILW010000052">
    <property type="protein sequence ID" value="MBO8480145.1"/>
    <property type="molecule type" value="Genomic_DNA"/>
</dbReference>
<organism evidence="1 2">
    <name type="scientific">Candidatus Cryptobacteroides avistercoris</name>
    <dbReference type="NCBI Taxonomy" id="2840758"/>
    <lineage>
        <taxon>Bacteria</taxon>
        <taxon>Pseudomonadati</taxon>
        <taxon>Bacteroidota</taxon>
        <taxon>Bacteroidia</taxon>
        <taxon>Bacteroidales</taxon>
        <taxon>Candidatus Cryptobacteroides</taxon>
    </lineage>
</organism>
<dbReference type="AlphaFoldDB" id="A0A9D9IY41"/>
<evidence type="ECO:0000313" key="2">
    <source>
        <dbReference type="Proteomes" id="UP000823769"/>
    </source>
</evidence>
<proteinExistence type="predicted"/>
<dbReference type="Proteomes" id="UP000823769">
    <property type="component" value="Unassembled WGS sequence"/>
</dbReference>
<gene>
    <name evidence="1" type="ORF">IAB76_03420</name>
</gene>
<comment type="caution">
    <text evidence="1">The sequence shown here is derived from an EMBL/GenBank/DDBJ whole genome shotgun (WGS) entry which is preliminary data.</text>
</comment>